<evidence type="ECO:0000313" key="12">
    <source>
        <dbReference type="EMBL" id="TRY65436.1"/>
    </source>
</evidence>
<protein>
    <recommendedName>
        <fullName evidence="10">Amine oxidase</fullName>
        <ecNumber evidence="10">1.4.3.-</ecNumber>
    </recommendedName>
</protein>
<dbReference type="AlphaFoldDB" id="A0A553NJ36"/>
<dbReference type="InterPro" id="IPR036188">
    <property type="entry name" value="FAD/NAD-bd_sf"/>
</dbReference>
<dbReference type="Pfam" id="PF01593">
    <property type="entry name" value="Amino_oxidase"/>
    <property type="match status" value="1"/>
</dbReference>
<dbReference type="PANTHER" id="PTHR43563">
    <property type="entry name" value="AMINE OXIDASE"/>
    <property type="match status" value="1"/>
</dbReference>
<dbReference type="PANTHER" id="PTHR43563:SF14">
    <property type="entry name" value="AMINE OXIDASE"/>
    <property type="match status" value="1"/>
</dbReference>
<evidence type="ECO:0000259" key="11">
    <source>
        <dbReference type="Pfam" id="PF01593"/>
    </source>
</evidence>
<feature type="binding site" evidence="9">
    <location>
        <position position="297"/>
    </location>
    <ligand>
        <name>FAD</name>
        <dbReference type="ChEBI" id="CHEBI:57692"/>
    </ligand>
</feature>
<keyword evidence="10" id="KW-0812">Transmembrane</keyword>
<comment type="cofactor">
    <cofactor evidence="1 10">
        <name>FAD</name>
        <dbReference type="ChEBI" id="CHEBI:57692"/>
    </cofactor>
</comment>
<dbReference type="Gene3D" id="3.90.660.10">
    <property type="match status" value="1"/>
</dbReference>
<dbReference type="SUPFAM" id="SSF51905">
    <property type="entry name" value="FAD/NAD(P)-binding domain"/>
    <property type="match status" value="1"/>
</dbReference>
<dbReference type="Proteomes" id="UP000316079">
    <property type="component" value="Unassembled WGS sequence"/>
</dbReference>
<evidence type="ECO:0000256" key="3">
    <source>
        <dbReference type="ARBA" id="ARBA00005995"/>
    </source>
</evidence>
<dbReference type="Gene3D" id="1.10.405.10">
    <property type="entry name" value="Guanine Nucleotide Dissociation Inhibitor, domain 1"/>
    <property type="match status" value="1"/>
</dbReference>
<evidence type="ECO:0000256" key="10">
    <source>
        <dbReference type="RuleBase" id="RU362067"/>
    </source>
</evidence>
<feature type="binding site" evidence="9">
    <location>
        <begin position="89"/>
        <end position="90"/>
    </location>
    <ligand>
        <name>FAD</name>
        <dbReference type="ChEBI" id="CHEBI:57692"/>
    </ligand>
</feature>
<proteinExistence type="inferred from homology"/>
<dbReference type="OrthoDB" id="7777654at2759"/>
<dbReference type="STRING" id="623744.A0A553NJ36"/>
<keyword evidence="7 10" id="KW-0560">Oxidoreductase</keyword>
<evidence type="ECO:0000256" key="5">
    <source>
        <dbReference type="ARBA" id="ARBA00022787"/>
    </source>
</evidence>
<dbReference type="InterPro" id="IPR002937">
    <property type="entry name" value="Amino_oxidase"/>
</dbReference>
<evidence type="ECO:0000313" key="13">
    <source>
        <dbReference type="Proteomes" id="UP000316079"/>
    </source>
</evidence>
<feature type="transmembrane region" description="Helical" evidence="10">
    <location>
        <begin position="545"/>
        <end position="565"/>
    </location>
</feature>
<evidence type="ECO:0000256" key="4">
    <source>
        <dbReference type="ARBA" id="ARBA00022630"/>
    </source>
</evidence>
<feature type="binding site" evidence="9">
    <location>
        <position position="487"/>
    </location>
    <ligand>
        <name>FAD</name>
        <dbReference type="ChEBI" id="CHEBI:57692"/>
    </ligand>
</feature>
<feature type="non-terminal residue" evidence="12">
    <location>
        <position position="1"/>
    </location>
</feature>
<accession>A0A553NJ36</accession>
<sequence length="574" mass="63415">QKKVNRRMGGLLKCLEKNRVPFPQLRLARETHTVLSLEKQQVVAQFVAPTAAGMSEEFDVVVVGAGLAGLSAARRLQKKNPDVNVLVLEARDRVGGRTVTEDLPAANGVEQWDMGGQWVSSSQSHVMELIEEFGLEVYTQYTDGLKVHHVGGPDAKIKLFNSSIPNFSPLVLLDFLQFLRKIDKLTDSVSIDDPMSTPNAELYDGMTLHTFMEKHIWTRELKEEMNVCSRIVFGLESAQVSFLFFLLYAATAGGTLRLLETTPGAAQEFRVKGGTHQLSLKLVEQIGAERVRLGAPVKSICQESENIKVKTSTGTVSCKAVIVACPSHLAGQIQYKPPLPSERQRLIQSMPSGHMLKFIVTYPTAFWRNKGYSGEIVVRPSETCPLSVTFDATSPKGNPALVGFICALQAHDWCDRKFEERRDGVIGSLAKYLGPEASTYIHYAEKDWGKEEYSGGCPVNVMTPGMLTFHHPSLRKPCGRIYWAGTETATEWCGYISGAIQSGQRAAMEVLAEMCPSSLSVEELTAVQDSLKPKRPKKKSKPSKWFYVLGVVMSAAALVSAYLLARPELAQKWF</sequence>
<feature type="binding site" evidence="9">
    <location>
        <position position="404"/>
    </location>
    <ligand>
        <name>substrate</name>
    </ligand>
</feature>
<evidence type="ECO:0000256" key="6">
    <source>
        <dbReference type="ARBA" id="ARBA00022827"/>
    </source>
</evidence>
<dbReference type="PRINTS" id="PR00757">
    <property type="entry name" value="AMINEOXDASEF"/>
</dbReference>
<comment type="caution">
    <text evidence="12">The sequence shown here is derived from an EMBL/GenBank/DDBJ whole genome shotgun (WGS) entry which is preliminary data.</text>
</comment>
<evidence type="ECO:0000256" key="1">
    <source>
        <dbReference type="ARBA" id="ARBA00001974"/>
    </source>
</evidence>
<comment type="subcellular location">
    <subcellularLocation>
        <location evidence="2">Mitochondrion outer membrane</location>
        <topology evidence="2">Single-pass type IV membrane protein</topology>
        <orientation evidence="2">Cytoplasmic side</orientation>
    </subcellularLocation>
</comment>
<comment type="similarity">
    <text evidence="3 10">Belongs to the flavin monoamine oxidase family.</text>
</comment>
<dbReference type="GO" id="GO:0005741">
    <property type="term" value="C:mitochondrial outer membrane"/>
    <property type="evidence" value="ECO:0007669"/>
    <property type="project" value="UniProtKB-SubCell"/>
</dbReference>
<keyword evidence="10" id="KW-1133">Transmembrane helix</keyword>
<dbReference type="InterPro" id="IPR001613">
    <property type="entry name" value="Flavin_amine_oxidase"/>
</dbReference>
<name>A0A553NJ36_9TELE</name>
<keyword evidence="10" id="KW-0472">Membrane</keyword>
<keyword evidence="4 10" id="KW-0285">Flavoprotein</keyword>
<dbReference type="Gene3D" id="3.50.50.60">
    <property type="entry name" value="FAD/NAD(P)-binding domain"/>
    <property type="match status" value="1"/>
</dbReference>
<dbReference type="EC" id="1.4.3.-" evidence="10"/>
<evidence type="ECO:0000256" key="7">
    <source>
        <dbReference type="ARBA" id="ARBA00023002"/>
    </source>
</evidence>
<dbReference type="EMBL" id="SRMA01026914">
    <property type="protein sequence ID" value="TRY65436.1"/>
    <property type="molecule type" value="Genomic_DNA"/>
</dbReference>
<organism evidence="12 13">
    <name type="scientific">Danionella cerebrum</name>
    <dbReference type="NCBI Taxonomy" id="2873325"/>
    <lineage>
        <taxon>Eukaryota</taxon>
        <taxon>Metazoa</taxon>
        <taxon>Chordata</taxon>
        <taxon>Craniata</taxon>
        <taxon>Vertebrata</taxon>
        <taxon>Euteleostomi</taxon>
        <taxon>Actinopterygii</taxon>
        <taxon>Neopterygii</taxon>
        <taxon>Teleostei</taxon>
        <taxon>Ostariophysi</taxon>
        <taxon>Cypriniformes</taxon>
        <taxon>Danionidae</taxon>
        <taxon>Danioninae</taxon>
        <taxon>Danionella</taxon>
    </lineage>
</organism>
<dbReference type="SUPFAM" id="SSF54373">
    <property type="entry name" value="FAD-linked reductases, C-terminal domain"/>
    <property type="match status" value="1"/>
</dbReference>
<evidence type="ECO:0000256" key="9">
    <source>
        <dbReference type="PIRSR" id="PIRSR601613-1"/>
    </source>
</evidence>
<keyword evidence="5" id="KW-1000">Mitochondrion outer membrane</keyword>
<comment type="catalytic activity">
    <reaction evidence="8">
        <text>a secondary aliphatic amine + O2 + H2O = a primary amine + an aldehyde + H2O2</text>
        <dbReference type="Rhea" id="RHEA:26414"/>
        <dbReference type="ChEBI" id="CHEBI:15377"/>
        <dbReference type="ChEBI" id="CHEBI:15379"/>
        <dbReference type="ChEBI" id="CHEBI:16240"/>
        <dbReference type="ChEBI" id="CHEBI:17478"/>
        <dbReference type="ChEBI" id="CHEBI:58855"/>
        <dbReference type="ChEBI" id="CHEBI:65296"/>
        <dbReference type="EC" id="1.4.3.4"/>
    </reaction>
</comment>
<feature type="domain" description="Amine oxidase" evidence="11">
    <location>
        <begin position="67"/>
        <end position="511"/>
    </location>
</feature>
<keyword evidence="5" id="KW-0496">Mitochondrion</keyword>
<dbReference type="InterPro" id="IPR050703">
    <property type="entry name" value="Flavin_MAO"/>
</dbReference>
<dbReference type="GO" id="GO:0008131">
    <property type="term" value="F:primary methylamine oxidase activity"/>
    <property type="evidence" value="ECO:0007669"/>
    <property type="project" value="UniProtKB-ARBA"/>
</dbReference>
<reference evidence="12 13" key="1">
    <citation type="journal article" date="2019" name="Sci. Data">
        <title>Hybrid genome assembly and annotation of Danionella translucida.</title>
        <authorList>
            <person name="Kadobianskyi M."/>
            <person name="Schulze L."/>
            <person name="Schuelke M."/>
            <person name="Judkewitz B."/>
        </authorList>
    </citation>
    <scope>NUCLEOTIDE SEQUENCE [LARGE SCALE GENOMIC DNA]</scope>
    <source>
        <strain evidence="12 13">Bolton</strain>
    </source>
</reference>
<keyword evidence="13" id="KW-1185">Reference proteome</keyword>
<gene>
    <name evidence="12" type="ORF">DNTS_008767</name>
</gene>
<keyword evidence="6 10" id="KW-0274">FAD</keyword>
<evidence type="ECO:0000256" key="8">
    <source>
        <dbReference type="ARBA" id="ARBA00048448"/>
    </source>
</evidence>
<dbReference type="GO" id="GO:0097621">
    <property type="term" value="F:monoamine oxidase activity"/>
    <property type="evidence" value="ECO:0007669"/>
    <property type="project" value="UniProtKB-EC"/>
</dbReference>
<evidence type="ECO:0000256" key="2">
    <source>
        <dbReference type="ARBA" id="ARBA00004362"/>
    </source>
</evidence>